<evidence type="ECO:0000259" key="3">
    <source>
        <dbReference type="Pfam" id="PF00931"/>
    </source>
</evidence>
<keyword evidence="1" id="KW-0677">Repeat</keyword>
<evidence type="ECO:0008006" key="8">
    <source>
        <dbReference type="Google" id="ProtNLM"/>
    </source>
</evidence>
<dbReference type="PRINTS" id="PR00364">
    <property type="entry name" value="DISEASERSIST"/>
</dbReference>
<evidence type="ECO:0000259" key="5">
    <source>
        <dbReference type="Pfam" id="PF23598"/>
    </source>
</evidence>
<organism evidence="6 7">
    <name type="scientific">Lolium multiflorum</name>
    <name type="common">Italian ryegrass</name>
    <name type="synonym">Lolium perenne subsp. multiflorum</name>
    <dbReference type="NCBI Taxonomy" id="4521"/>
    <lineage>
        <taxon>Eukaryota</taxon>
        <taxon>Viridiplantae</taxon>
        <taxon>Streptophyta</taxon>
        <taxon>Embryophyta</taxon>
        <taxon>Tracheophyta</taxon>
        <taxon>Spermatophyta</taxon>
        <taxon>Magnoliopsida</taxon>
        <taxon>Liliopsida</taxon>
        <taxon>Poales</taxon>
        <taxon>Poaceae</taxon>
        <taxon>BOP clade</taxon>
        <taxon>Pooideae</taxon>
        <taxon>Poodae</taxon>
        <taxon>Poeae</taxon>
        <taxon>Poeae Chloroplast Group 2 (Poeae type)</taxon>
        <taxon>Loliodinae</taxon>
        <taxon>Loliinae</taxon>
        <taxon>Lolium</taxon>
    </lineage>
</organism>
<dbReference type="Gene3D" id="1.10.8.430">
    <property type="entry name" value="Helical domain of apoptotic protease-activating factors"/>
    <property type="match status" value="1"/>
</dbReference>
<dbReference type="Pfam" id="PF23559">
    <property type="entry name" value="WHD_DRP"/>
    <property type="match status" value="1"/>
</dbReference>
<dbReference type="InterPro" id="IPR027417">
    <property type="entry name" value="P-loop_NTPase"/>
</dbReference>
<dbReference type="Gene3D" id="3.40.50.300">
    <property type="entry name" value="P-loop containing nucleotide triphosphate hydrolases"/>
    <property type="match status" value="1"/>
</dbReference>
<gene>
    <name evidence="6" type="ORF">QYE76_019084</name>
</gene>
<sequence length="718" mass="81359">MKGSMDFIDDSNTDIALMGVEDLTDVLLMMRSQEKSCLIVLDGLSSTMEWDEILPTFLAMRNPRLVIVITTRQEDIAKHCCRKPECIRFLNGLEEEDACNLFTEKVFKNKTTDLAMHYPELVQASKLILDKCNGVPLAIVTIGGFLAEQPTKSVMEWMKLIERISVEMVMDPKVEAVKTVLMKSYDGLPYYLKSCFLYMSIFFEGRTLSQRRLVHRWTAEGYSQDTSIADMYFMELVGRSMILATQTSLCSIQGADSCQLHDLIRDICMAKAMEENLVFRLEEGCSLNTQGAVCHLAISRNWDGDESQLETTVDLSHVRSLMVFGKWRPFYISAKMRFLRVLDLEGAKGLAGHHLEHIGEHLHLRYISLRGCDGVYYLPDSVGCLKQLETLDIKYTGILKLPKTINKLTKLCYLKAGNEFFVGEEQLILSCCAPLACCTTGPVRAYAVKVPVGIAKLKSLHTLRSVHLEWENVIIEEIKCLTSLRKLGVFGIDRGNSLEFCWALSGLCSLESLSVHSSERDLYDCLQGIVVSPPEKLRTLKLHGWLRKLPKWIMVLQNLVKIKLEYTEVSGNVRAMQALGNLPNLSILKLKESAFQNEEPITFQSGLFRSLLVLELVYLEVEVESLVFEETSMPKLEVLSLRLADCKTSFSGLEFLPSIKEVQLCVLVNPMLFAMEESMTEEEAEMEAERREDKVKEDIRNQLISNKNSPILKVQLTI</sequence>
<feature type="domain" description="NB-ARC" evidence="3">
    <location>
        <begin position="33"/>
        <end position="110"/>
    </location>
</feature>
<dbReference type="EMBL" id="JAUUTY010000006">
    <property type="protein sequence ID" value="KAK1613567.1"/>
    <property type="molecule type" value="Genomic_DNA"/>
</dbReference>
<dbReference type="InterPro" id="IPR002182">
    <property type="entry name" value="NB-ARC"/>
</dbReference>
<accession>A0AAD8R3C0</accession>
<keyword evidence="2" id="KW-0611">Plant defense</keyword>
<evidence type="ECO:0000313" key="6">
    <source>
        <dbReference type="EMBL" id="KAK1613567.1"/>
    </source>
</evidence>
<reference evidence="6" key="1">
    <citation type="submission" date="2023-07" db="EMBL/GenBank/DDBJ databases">
        <title>A chromosome-level genome assembly of Lolium multiflorum.</title>
        <authorList>
            <person name="Chen Y."/>
            <person name="Copetti D."/>
            <person name="Kolliker R."/>
            <person name="Studer B."/>
        </authorList>
    </citation>
    <scope>NUCLEOTIDE SEQUENCE</scope>
    <source>
        <strain evidence="6">02402/16</strain>
        <tissue evidence="6">Leaf</tissue>
    </source>
</reference>
<dbReference type="Gene3D" id="3.80.10.10">
    <property type="entry name" value="Ribonuclease Inhibitor"/>
    <property type="match status" value="1"/>
</dbReference>
<evidence type="ECO:0000256" key="2">
    <source>
        <dbReference type="ARBA" id="ARBA00022821"/>
    </source>
</evidence>
<dbReference type="InterPro" id="IPR036388">
    <property type="entry name" value="WH-like_DNA-bd_sf"/>
</dbReference>
<dbReference type="InterPro" id="IPR055414">
    <property type="entry name" value="LRR_R13L4/SHOC2-like"/>
</dbReference>
<dbReference type="AlphaFoldDB" id="A0AAD8R3C0"/>
<evidence type="ECO:0000259" key="4">
    <source>
        <dbReference type="Pfam" id="PF23559"/>
    </source>
</evidence>
<name>A0AAD8R3C0_LOLMU</name>
<feature type="domain" description="Disease resistance R13L4/SHOC-2-like LRR" evidence="5">
    <location>
        <begin position="447"/>
        <end position="684"/>
    </location>
</feature>
<dbReference type="GO" id="GO:0043531">
    <property type="term" value="F:ADP binding"/>
    <property type="evidence" value="ECO:0007669"/>
    <property type="project" value="InterPro"/>
</dbReference>
<comment type="caution">
    <text evidence="6">The sequence shown here is derived from an EMBL/GenBank/DDBJ whole genome shotgun (WGS) entry which is preliminary data.</text>
</comment>
<dbReference type="GO" id="GO:0098542">
    <property type="term" value="P:defense response to other organism"/>
    <property type="evidence" value="ECO:0007669"/>
    <property type="project" value="TreeGrafter"/>
</dbReference>
<dbReference type="Gene3D" id="1.10.10.10">
    <property type="entry name" value="Winged helix-like DNA-binding domain superfamily/Winged helix DNA-binding domain"/>
    <property type="match status" value="1"/>
</dbReference>
<dbReference type="Pfam" id="PF00931">
    <property type="entry name" value="NB-ARC"/>
    <property type="match status" value="1"/>
</dbReference>
<evidence type="ECO:0000256" key="1">
    <source>
        <dbReference type="ARBA" id="ARBA00022737"/>
    </source>
</evidence>
<feature type="domain" description="Disease resistance protein winged helix" evidence="4">
    <location>
        <begin position="201"/>
        <end position="267"/>
    </location>
</feature>
<dbReference type="InterPro" id="IPR058922">
    <property type="entry name" value="WHD_DRP"/>
</dbReference>
<dbReference type="InterPro" id="IPR042197">
    <property type="entry name" value="Apaf_helical"/>
</dbReference>
<dbReference type="SUPFAM" id="SSF52540">
    <property type="entry name" value="P-loop containing nucleoside triphosphate hydrolases"/>
    <property type="match status" value="1"/>
</dbReference>
<dbReference type="Proteomes" id="UP001231189">
    <property type="component" value="Unassembled WGS sequence"/>
</dbReference>
<dbReference type="SUPFAM" id="SSF52058">
    <property type="entry name" value="L domain-like"/>
    <property type="match status" value="1"/>
</dbReference>
<dbReference type="Pfam" id="PF23598">
    <property type="entry name" value="LRR_14"/>
    <property type="match status" value="2"/>
</dbReference>
<keyword evidence="7" id="KW-1185">Reference proteome</keyword>
<dbReference type="PANTHER" id="PTHR23155:SF1114">
    <property type="entry name" value="OS02G0475500 PROTEIN"/>
    <property type="match status" value="1"/>
</dbReference>
<dbReference type="PANTHER" id="PTHR23155">
    <property type="entry name" value="DISEASE RESISTANCE PROTEIN RP"/>
    <property type="match status" value="1"/>
</dbReference>
<protein>
    <recommendedName>
        <fullName evidence="8">NB-ARC domain-containing protein</fullName>
    </recommendedName>
</protein>
<feature type="domain" description="Disease resistance R13L4/SHOC-2-like LRR" evidence="5">
    <location>
        <begin position="317"/>
        <end position="418"/>
    </location>
</feature>
<evidence type="ECO:0000313" key="7">
    <source>
        <dbReference type="Proteomes" id="UP001231189"/>
    </source>
</evidence>
<dbReference type="InterPro" id="IPR032675">
    <property type="entry name" value="LRR_dom_sf"/>
</dbReference>
<proteinExistence type="predicted"/>
<dbReference type="InterPro" id="IPR044974">
    <property type="entry name" value="Disease_R_plants"/>
</dbReference>